<dbReference type="RefSeq" id="WP_184158552.1">
    <property type="nucleotide sequence ID" value="NZ_JACHLD010000001.1"/>
</dbReference>
<evidence type="ECO:0008006" key="3">
    <source>
        <dbReference type="Google" id="ProtNLM"/>
    </source>
</evidence>
<reference evidence="1 2" key="1">
    <citation type="submission" date="2020-08" db="EMBL/GenBank/DDBJ databases">
        <title>Functional genomics of gut bacteria from endangered species of beetles.</title>
        <authorList>
            <person name="Carlos-Shanley C."/>
        </authorList>
    </citation>
    <scope>NUCLEOTIDE SEQUENCE [LARGE SCALE GENOMIC DNA]</scope>
    <source>
        <strain evidence="1 2">S00142</strain>
    </source>
</reference>
<name>A0A7W7N5F5_9FLAO</name>
<dbReference type="AlphaFoldDB" id="A0A7W7N5F5"/>
<comment type="caution">
    <text evidence="1">The sequence shown here is derived from an EMBL/GenBank/DDBJ whole genome shotgun (WGS) entry which is preliminary data.</text>
</comment>
<organism evidence="1 2">
    <name type="scientific">Flavobacterium nitrogenifigens</name>
    <dbReference type="NCBI Taxonomy" id="1617283"/>
    <lineage>
        <taxon>Bacteria</taxon>
        <taxon>Pseudomonadati</taxon>
        <taxon>Bacteroidota</taxon>
        <taxon>Flavobacteriia</taxon>
        <taxon>Flavobacteriales</taxon>
        <taxon>Flavobacteriaceae</taxon>
        <taxon>Flavobacterium</taxon>
    </lineage>
</organism>
<sequence length="170" mass="19777">MKILNSKDLLQLMNNAIQNSIKINDFEIEIEDHLDINLNIDSIEFNNCFFRGGRIDFSDFVRNDDIKDQFCSLSFVDCIFGNDLYIKNCSLYSLEFKNVHIVSNNFSISSSDINRISIVGSPGKYNKIYSLTLNDLSFKKTSIDIRLNKFERMIYINNSIFKEKLLLIQT</sequence>
<protein>
    <recommendedName>
        <fullName evidence="3">Pentapeptide repeat-containing protein</fullName>
    </recommendedName>
</protein>
<dbReference type="Proteomes" id="UP000561681">
    <property type="component" value="Unassembled WGS sequence"/>
</dbReference>
<evidence type="ECO:0000313" key="2">
    <source>
        <dbReference type="Proteomes" id="UP000561681"/>
    </source>
</evidence>
<dbReference type="EMBL" id="JACHLD010000001">
    <property type="protein sequence ID" value="MBB4800705.1"/>
    <property type="molecule type" value="Genomic_DNA"/>
</dbReference>
<accession>A0A7W7N5F5</accession>
<evidence type="ECO:0000313" key="1">
    <source>
        <dbReference type="EMBL" id="MBB4800705.1"/>
    </source>
</evidence>
<gene>
    <name evidence="1" type="ORF">HNP37_000744</name>
</gene>
<proteinExistence type="predicted"/>
<keyword evidence="2" id="KW-1185">Reference proteome</keyword>